<proteinExistence type="predicted"/>
<keyword evidence="2" id="KW-0539">Nucleus</keyword>
<feature type="region of interest" description="Disordered" evidence="3">
    <location>
        <begin position="48"/>
        <end position="67"/>
    </location>
</feature>
<keyword evidence="5" id="KW-1185">Reference proteome</keyword>
<sequence length="163" mass="19351">MYSHARWSFWCPDPAIQDLIRKFSLHDPVKEAEEEREFYRRLGIKRKASSTRKNTTPTKIRRTSSEGSAQKIQFELQPRKSDVPLYFLLEPLRNPNMRTDPTLKIMYLKKYIAMKLRLDTPDEVAILCKGTSVGAEYSLEFVRRTVWQDEGQKMRLEFHRQLV</sequence>
<evidence type="ECO:0000256" key="1">
    <source>
        <dbReference type="ARBA" id="ARBA00004123"/>
    </source>
</evidence>
<dbReference type="PANTHER" id="PTHR45893">
    <property type="entry name" value="POLYCOMB GROUP RING FINGER PROTEIN"/>
    <property type="match status" value="1"/>
</dbReference>
<dbReference type="AlphaFoldDB" id="A0AAV2Z4H6"/>
<reference evidence="4" key="1">
    <citation type="submission" date="2022-11" db="EMBL/GenBank/DDBJ databases">
        <authorList>
            <person name="Morgan W.R."/>
            <person name="Tartar A."/>
        </authorList>
    </citation>
    <scope>NUCLEOTIDE SEQUENCE</scope>
    <source>
        <strain evidence="4">ARSEF 373</strain>
    </source>
</reference>
<comment type="subcellular location">
    <subcellularLocation>
        <location evidence="1">Nucleus</location>
    </subcellularLocation>
</comment>
<dbReference type="InterPro" id="IPR051507">
    <property type="entry name" value="PcG_RING_finger"/>
</dbReference>
<name>A0AAV2Z4H6_9STRA</name>
<comment type="caution">
    <text evidence="4">The sequence shown here is derived from an EMBL/GenBank/DDBJ whole genome shotgun (WGS) entry which is preliminary data.</text>
</comment>
<evidence type="ECO:0000256" key="3">
    <source>
        <dbReference type="SAM" id="MobiDB-lite"/>
    </source>
</evidence>
<protein>
    <submittedName>
        <fullName evidence="4">Uncharacterized protein</fullName>
    </submittedName>
</protein>
<gene>
    <name evidence="4" type="ORF">N0F65_002697</name>
</gene>
<dbReference type="Gene3D" id="3.10.20.90">
    <property type="entry name" value="Phosphatidylinositol 3-kinase Catalytic Subunit, Chain A, domain 1"/>
    <property type="match status" value="1"/>
</dbReference>
<organism evidence="4 5">
    <name type="scientific">Lagenidium giganteum</name>
    <dbReference type="NCBI Taxonomy" id="4803"/>
    <lineage>
        <taxon>Eukaryota</taxon>
        <taxon>Sar</taxon>
        <taxon>Stramenopiles</taxon>
        <taxon>Oomycota</taxon>
        <taxon>Peronosporomycetes</taxon>
        <taxon>Pythiales</taxon>
        <taxon>Pythiaceae</taxon>
    </lineage>
</organism>
<evidence type="ECO:0000313" key="4">
    <source>
        <dbReference type="EMBL" id="DBA00454.1"/>
    </source>
</evidence>
<reference evidence="4" key="2">
    <citation type="journal article" date="2023" name="Microbiol Resour">
        <title>Decontamination and Annotation of the Draft Genome Sequence of the Oomycete Lagenidium giganteum ARSEF 373.</title>
        <authorList>
            <person name="Morgan W.R."/>
            <person name="Tartar A."/>
        </authorList>
    </citation>
    <scope>NUCLEOTIDE SEQUENCE</scope>
    <source>
        <strain evidence="4">ARSEF 373</strain>
    </source>
</reference>
<evidence type="ECO:0000256" key="2">
    <source>
        <dbReference type="ARBA" id="ARBA00023242"/>
    </source>
</evidence>
<dbReference type="Proteomes" id="UP001146120">
    <property type="component" value="Unassembled WGS sequence"/>
</dbReference>
<dbReference type="EMBL" id="DAKRPA010000063">
    <property type="protein sequence ID" value="DBA00454.1"/>
    <property type="molecule type" value="Genomic_DNA"/>
</dbReference>
<accession>A0AAV2Z4H6</accession>
<evidence type="ECO:0000313" key="5">
    <source>
        <dbReference type="Proteomes" id="UP001146120"/>
    </source>
</evidence>
<dbReference type="GO" id="GO:0005634">
    <property type="term" value="C:nucleus"/>
    <property type="evidence" value="ECO:0007669"/>
    <property type="project" value="UniProtKB-SubCell"/>
</dbReference>